<gene>
    <name evidence="2" type="ORF">F5544_32110</name>
</gene>
<organism evidence="2 3">
    <name type="scientific">Nocardia arthritidis</name>
    <dbReference type="NCBI Taxonomy" id="228602"/>
    <lineage>
        <taxon>Bacteria</taxon>
        <taxon>Bacillati</taxon>
        <taxon>Actinomycetota</taxon>
        <taxon>Actinomycetes</taxon>
        <taxon>Mycobacteriales</taxon>
        <taxon>Nocardiaceae</taxon>
        <taxon>Nocardia</taxon>
    </lineage>
</organism>
<sequence length="338" mass="34946">MYSNSSPRVPSRDGTPVEAGGRAPSSTRPKREKQRLRTVSAAVATILLGVTPGHAAATPLPVPYSLTALVTASLTATPPYNPPGANDWGCIPSAEHPRPVVLVHGLSGNAENSWQTYAPLLANEGYCVFALTYGVYPGESGPLAGIGGRRPIIESSSELAAFVAQVRRATKADQVDIVGWSEGTLVTAGYLQFDGGAESVDKVVSLAPLWAGTAIAGAPHSYPFDVNAALAPACAACADLLTGSDFINRLQASGVYSPQPHYTNIVTTADLQVQPYSSGIRDAANATNIVLQDICPINLSGHLSMSVDPTVAALVLQALDPSAVRRIPCAASEAPPGT</sequence>
<dbReference type="Pfam" id="PF01674">
    <property type="entry name" value="Lipase_2"/>
    <property type="match status" value="1"/>
</dbReference>
<dbReference type="Proteomes" id="UP000503540">
    <property type="component" value="Chromosome"/>
</dbReference>
<dbReference type="InterPro" id="IPR002918">
    <property type="entry name" value="Lipase_EstA/Esterase_EstB"/>
</dbReference>
<reference evidence="2 3" key="1">
    <citation type="journal article" date="2019" name="ACS Chem. Biol.">
        <title>Identification and Mobilization of a Cryptic Antibiotic Biosynthesis Gene Locus from a Human-Pathogenic Nocardia Isolate.</title>
        <authorList>
            <person name="Herisse M."/>
            <person name="Ishida K."/>
            <person name="Porter J.L."/>
            <person name="Howden B."/>
            <person name="Hertweck C."/>
            <person name="Stinear T.P."/>
            <person name="Pidot S.J."/>
        </authorList>
    </citation>
    <scope>NUCLEOTIDE SEQUENCE [LARGE SCALE GENOMIC DNA]</scope>
    <source>
        <strain evidence="2 3">AUSMDU00012717</strain>
    </source>
</reference>
<dbReference type="GO" id="GO:0016298">
    <property type="term" value="F:lipase activity"/>
    <property type="evidence" value="ECO:0007669"/>
    <property type="project" value="TreeGrafter"/>
</dbReference>
<evidence type="ECO:0000256" key="1">
    <source>
        <dbReference type="SAM" id="MobiDB-lite"/>
    </source>
</evidence>
<evidence type="ECO:0000313" key="3">
    <source>
        <dbReference type="Proteomes" id="UP000503540"/>
    </source>
</evidence>
<dbReference type="EMBL" id="CP046172">
    <property type="protein sequence ID" value="QIS14261.1"/>
    <property type="molecule type" value="Genomic_DNA"/>
</dbReference>
<dbReference type="KEGG" id="nah:F5544_32110"/>
<dbReference type="PANTHER" id="PTHR32015:SF1">
    <property type="entry name" value="LIPASE"/>
    <property type="match status" value="1"/>
</dbReference>
<accession>A0A6G9YM48</accession>
<keyword evidence="3" id="KW-1185">Reference proteome</keyword>
<protein>
    <submittedName>
        <fullName evidence="2">Alpha/beta fold hydrolase</fullName>
    </submittedName>
</protein>
<name>A0A6G9YM48_9NOCA</name>
<dbReference type="InterPro" id="IPR029058">
    <property type="entry name" value="AB_hydrolase_fold"/>
</dbReference>
<evidence type="ECO:0000313" key="2">
    <source>
        <dbReference type="EMBL" id="QIS14261.1"/>
    </source>
</evidence>
<dbReference type="SUPFAM" id="SSF53474">
    <property type="entry name" value="alpha/beta-Hydrolases"/>
    <property type="match status" value="1"/>
</dbReference>
<dbReference type="Gene3D" id="3.40.50.1820">
    <property type="entry name" value="alpha/beta hydrolase"/>
    <property type="match status" value="1"/>
</dbReference>
<feature type="region of interest" description="Disordered" evidence="1">
    <location>
        <begin position="1"/>
        <end position="36"/>
    </location>
</feature>
<proteinExistence type="predicted"/>
<dbReference type="AlphaFoldDB" id="A0A6G9YM48"/>
<dbReference type="GO" id="GO:0016042">
    <property type="term" value="P:lipid catabolic process"/>
    <property type="evidence" value="ECO:0007669"/>
    <property type="project" value="InterPro"/>
</dbReference>
<keyword evidence="2" id="KW-0378">Hydrolase</keyword>
<dbReference type="PANTHER" id="PTHR32015">
    <property type="entry name" value="FASTING INDUCED LIPASE"/>
    <property type="match status" value="1"/>
</dbReference>